<dbReference type="PATRIC" id="fig|413882.6.peg.4012"/>
<protein>
    <submittedName>
        <fullName evidence="2">Uncharacterized protein</fullName>
    </submittedName>
</protein>
<dbReference type="STRING" id="413882.AAW51_3843"/>
<keyword evidence="3" id="KW-1185">Reference proteome</keyword>
<organism evidence="2 3">
    <name type="scientific">Caldimonas brevitalea</name>
    <dbReference type="NCBI Taxonomy" id="413882"/>
    <lineage>
        <taxon>Bacteria</taxon>
        <taxon>Pseudomonadati</taxon>
        <taxon>Pseudomonadota</taxon>
        <taxon>Betaproteobacteria</taxon>
        <taxon>Burkholderiales</taxon>
        <taxon>Sphaerotilaceae</taxon>
        <taxon>Caldimonas</taxon>
    </lineage>
</organism>
<evidence type="ECO:0000313" key="2">
    <source>
        <dbReference type="EMBL" id="AKJ30534.1"/>
    </source>
</evidence>
<feature type="region of interest" description="Disordered" evidence="1">
    <location>
        <begin position="1"/>
        <end position="88"/>
    </location>
</feature>
<evidence type="ECO:0000256" key="1">
    <source>
        <dbReference type="SAM" id="MobiDB-lite"/>
    </source>
</evidence>
<dbReference type="EMBL" id="CP011371">
    <property type="protein sequence ID" value="AKJ30534.1"/>
    <property type="molecule type" value="Genomic_DNA"/>
</dbReference>
<proteinExistence type="predicted"/>
<name>A0A0G3BM70_9BURK</name>
<feature type="compositionally biased region" description="Basic and acidic residues" evidence="1">
    <location>
        <begin position="61"/>
        <end position="80"/>
    </location>
</feature>
<evidence type="ECO:0000313" key="3">
    <source>
        <dbReference type="Proteomes" id="UP000035352"/>
    </source>
</evidence>
<sequence length="88" mass="9992">MPTSLPPGQSPGEPARVRTGDTTANQAHHRQPRLPHERDESADSQDEQQPEQRDMMQQAHNDLERGLVDTDRGPVTDKVYRRNLQSPK</sequence>
<dbReference type="RefSeq" id="WP_053013747.1">
    <property type="nucleotide sequence ID" value="NZ_CP011371.1"/>
</dbReference>
<dbReference type="Proteomes" id="UP000035352">
    <property type="component" value="Chromosome"/>
</dbReference>
<accession>A0A0G3BM70</accession>
<reference evidence="2 3" key="1">
    <citation type="submission" date="2015-05" db="EMBL/GenBank/DDBJ databases">
        <authorList>
            <person name="Tang B."/>
            <person name="Yu Y."/>
        </authorList>
    </citation>
    <scope>NUCLEOTIDE SEQUENCE [LARGE SCALE GENOMIC DNA]</scope>
    <source>
        <strain evidence="2 3">DSM 7029</strain>
    </source>
</reference>
<gene>
    <name evidence="2" type="ORF">AAW51_3843</name>
</gene>
<dbReference type="AlphaFoldDB" id="A0A0G3BM70"/>
<dbReference type="KEGG" id="pbh:AAW51_3843"/>